<comment type="caution">
    <text evidence="1">The sequence shown here is derived from an EMBL/GenBank/DDBJ whole genome shotgun (WGS) entry which is preliminary data.</text>
</comment>
<dbReference type="NCBIfam" id="TIGR01509">
    <property type="entry name" value="HAD-SF-IA-v3"/>
    <property type="match status" value="1"/>
</dbReference>
<accession>A0AAE4YCM7</accession>
<organism evidence="1 2">
    <name type="scientific">Stagnihabitans tardus</name>
    <dbReference type="NCBI Taxonomy" id="2699202"/>
    <lineage>
        <taxon>Bacteria</taxon>
        <taxon>Pseudomonadati</taxon>
        <taxon>Pseudomonadota</taxon>
        <taxon>Alphaproteobacteria</taxon>
        <taxon>Rhodobacterales</taxon>
        <taxon>Paracoccaceae</taxon>
        <taxon>Stagnihabitans</taxon>
    </lineage>
</organism>
<reference evidence="1" key="1">
    <citation type="submission" date="2020-01" db="EMBL/GenBank/DDBJ databases">
        <authorList>
            <person name="Chen W.-M."/>
        </authorList>
    </citation>
    <scope>NUCLEOTIDE SEQUENCE</scope>
    <source>
        <strain evidence="1">CYK-10</strain>
    </source>
</reference>
<proteinExistence type="predicted"/>
<dbReference type="PROSITE" id="PS01228">
    <property type="entry name" value="COF_1"/>
    <property type="match status" value="1"/>
</dbReference>
<dbReference type="RefSeq" id="WP_168774011.1">
    <property type="nucleotide sequence ID" value="NZ_JAABNR010000005.1"/>
</dbReference>
<dbReference type="InterPro" id="IPR036412">
    <property type="entry name" value="HAD-like_sf"/>
</dbReference>
<keyword evidence="2" id="KW-1185">Reference proteome</keyword>
<gene>
    <name evidence="1" type="ORF">GV832_06340</name>
</gene>
<dbReference type="Pfam" id="PF00702">
    <property type="entry name" value="Hydrolase"/>
    <property type="match status" value="1"/>
</dbReference>
<sequence length="215" mass="22706">MEFTGKLGPFQAFLFDMDGTILTSIAAVDRAWRAWARRIGTDEEAVMAYMHGRRARDTISHFMVGAPDAAIDAEADWLEAFELSDIGGIEPIPGIQAVLEAAKGRWALVTSATPGIARARVKAAGLSLPEVVVTSADVTRGKPDPMGYLMAAKAMGVDPAACLVFEDAHAGIAAGQAAGATVMQILGTEAPQAEHGIRDYSGVSVTFDGGLWFQR</sequence>
<dbReference type="PANTHER" id="PTHR43481">
    <property type="entry name" value="FRUCTOSE-1-PHOSPHATE PHOSPHATASE"/>
    <property type="match status" value="1"/>
</dbReference>
<dbReference type="SFLD" id="SFLDS00003">
    <property type="entry name" value="Haloacid_Dehalogenase"/>
    <property type="match status" value="1"/>
</dbReference>
<keyword evidence="1" id="KW-0378">Hydrolase</keyword>
<dbReference type="Gene3D" id="1.10.150.240">
    <property type="entry name" value="Putative phosphatase, domain 2"/>
    <property type="match status" value="1"/>
</dbReference>
<dbReference type="InterPro" id="IPR023198">
    <property type="entry name" value="PGP-like_dom2"/>
</dbReference>
<protein>
    <submittedName>
        <fullName evidence="1">HAD-IA family hydrolase</fullName>
    </submittedName>
</protein>
<evidence type="ECO:0000313" key="2">
    <source>
        <dbReference type="Proteomes" id="UP001193501"/>
    </source>
</evidence>
<dbReference type="Proteomes" id="UP001193501">
    <property type="component" value="Unassembled WGS sequence"/>
</dbReference>
<dbReference type="PANTHER" id="PTHR43481:SF4">
    <property type="entry name" value="GLYCEROL-1-PHOSPHATE PHOSPHOHYDROLASE 1-RELATED"/>
    <property type="match status" value="1"/>
</dbReference>
<evidence type="ECO:0000313" key="1">
    <source>
        <dbReference type="EMBL" id="NBZ87195.1"/>
    </source>
</evidence>
<dbReference type="InterPro" id="IPR023214">
    <property type="entry name" value="HAD_sf"/>
</dbReference>
<dbReference type="InterPro" id="IPR006439">
    <property type="entry name" value="HAD-SF_hydro_IA"/>
</dbReference>
<dbReference type="EMBL" id="JAABNR010000005">
    <property type="protein sequence ID" value="NBZ87195.1"/>
    <property type="molecule type" value="Genomic_DNA"/>
</dbReference>
<name>A0AAE4YCM7_9RHOB</name>
<dbReference type="GO" id="GO:0050308">
    <property type="term" value="F:sugar-phosphatase activity"/>
    <property type="evidence" value="ECO:0007669"/>
    <property type="project" value="TreeGrafter"/>
</dbReference>
<dbReference type="SUPFAM" id="SSF56784">
    <property type="entry name" value="HAD-like"/>
    <property type="match status" value="1"/>
</dbReference>
<dbReference type="SFLD" id="SFLDG01129">
    <property type="entry name" value="C1.5:_HAD__Beta-PGM__Phosphata"/>
    <property type="match status" value="1"/>
</dbReference>
<dbReference type="AlphaFoldDB" id="A0AAE4YCM7"/>
<dbReference type="Gene3D" id="3.40.50.1000">
    <property type="entry name" value="HAD superfamily/HAD-like"/>
    <property type="match status" value="1"/>
</dbReference>
<dbReference type="InterPro" id="IPR051806">
    <property type="entry name" value="HAD-like_SPP"/>
</dbReference>